<dbReference type="HOGENOM" id="CLU_614349_0_0_1"/>
<dbReference type="PROSITE" id="PS50245">
    <property type="entry name" value="CAP_GLY_2"/>
    <property type="match status" value="1"/>
</dbReference>
<feature type="region of interest" description="Disordered" evidence="1">
    <location>
        <begin position="337"/>
        <end position="356"/>
    </location>
</feature>
<dbReference type="EMBL" id="KB203854">
    <property type="protein sequence ID" value="ESO82866.1"/>
    <property type="molecule type" value="Genomic_DNA"/>
</dbReference>
<protein>
    <recommendedName>
        <fullName evidence="2">CAP-Gly domain-containing protein</fullName>
    </recommendedName>
</protein>
<feature type="compositionally biased region" description="Basic and acidic residues" evidence="1">
    <location>
        <begin position="346"/>
        <end position="356"/>
    </location>
</feature>
<sequence>MTSPINKTFILLLKKYGKKKDKSSAYSLTIGRSSKKIEVLPGSLLRCVDDKTKGHTFHIVLITLDTEPVEIEIIPGEAEEIPTETVELLYPIANCGDRLRVYNDRNWLAEGKTIKVGDSVYVKMKIDGSELPGIVRYRGNFKDMRGIHFGVELIDDHGRGTSNGFAHGRQYFKCAQDTGVFCTVNKMRRRRESFGRSELSKAEGFQFNNRPSAQNERKMLGCNLVIGDRIVWVKDNGEPEDGTVKWIGTLPDSKLKDTTVGVEFDHPVGSGTGKYSEHRLFYAKQNHASLIPVMGLIKADEYYPEKAPDNNHDRDSGLYTEFESSLKSKMDNRRYLAENTDNYSKTTDRPVRVSSKDDSVIRKDKFDSHDNSLGLLSSLPLYQFDIGKDFRGRGSKENGFSVYKTDRHNGSKYTNTASGRQYGEGMNPMYEYSKLETVTHNVTILS</sequence>
<dbReference type="SUPFAM" id="SSF74924">
    <property type="entry name" value="Cap-Gly domain"/>
    <property type="match status" value="2"/>
</dbReference>
<dbReference type="STRING" id="225164.V3ZPT1"/>
<dbReference type="AlphaFoldDB" id="V3ZPT1"/>
<dbReference type="Pfam" id="PF01302">
    <property type="entry name" value="CAP_GLY"/>
    <property type="match status" value="2"/>
</dbReference>
<gene>
    <name evidence="3" type="ORF">LOTGIDRAFT_229851</name>
</gene>
<dbReference type="RefSeq" id="XP_009066657.1">
    <property type="nucleotide sequence ID" value="XM_009068409.1"/>
</dbReference>
<dbReference type="InterPro" id="IPR036859">
    <property type="entry name" value="CAP-Gly_dom_sf"/>
</dbReference>
<feature type="domain" description="CAP-Gly" evidence="2">
    <location>
        <begin position="139"/>
        <end position="183"/>
    </location>
</feature>
<name>V3ZPT1_LOTGI</name>
<dbReference type="GeneID" id="20248127"/>
<dbReference type="OMA" id="YRDASWL"/>
<dbReference type="SMART" id="SM01052">
    <property type="entry name" value="CAP_GLY"/>
    <property type="match status" value="2"/>
</dbReference>
<evidence type="ECO:0000259" key="2">
    <source>
        <dbReference type="PROSITE" id="PS50245"/>
    </source>
</evidence>
<dbReference type="Gene3D" id="2.30.30.190">
    <property type="entry name" value="CAP Gly-rich-like domain"/>
    <property type="match status" value="2"/>
</dbReference>
<evidence type="ECO:0000256" key="1">
    <source>
        <dbReference type="SAM" id="MobiDB-lite"/>
    </source>
</evidence>
<proteinExistence type="predicted"/>
<evidence type="ECO:0000313" key="3">
    <source>
        <dbReference type="EMBL" id="ESO82866.1"/>
    </source>
</evidence>
<accession>V3ZPT1</accession>
<dbReference type="Proteomes" id="UP000030746">
    <property type="component" value="Unassembled WGS sequence"/>
</dbReference>
<keyword evidence="4" id="KW-1185">Reference proteome</keyword>
<dbReference type="InterPro" id="IPR000938">
    <property type="entry name" value="CAP-Gly_domain"/>
</dbReference>
<organism evidence="3 4">
    <name type="scientific">Lottia gigantea</name>
    <name type="common">Giant owl limpet</name>
    <dbReference type="NCBI Taxonomy" id="225164"/>
    <lineage>
        <taxon>Eukaryota</taxon>
        <taxon>Metazoa</taxon>
        <taxon>Spiralia</taxon>
        <taxon>Lophotrochozoa</taxon>
        <taxon>Mollusca</taxon>
        <taxon>Gastropoda</taxon>
        <taxon>Patellogastropoda</taxon>
        <taxon>Lottioidea</taxon>
        <taxon>Lottiidae</taxon>
        <taxon>Lottia</taxon>
    </lineage>
</organism>
<dbReference type="CTD" id="20248127"/>
<evidence type="ECO:0000313" key="4">
    <source>
        <dbReference type="Proteomes" id="UP000030746"/>
    </source>
</evidence>
<dbReference type="KEGG" id="lgi:LOTGIDRAFT_229851"/>
<reference evidence="3 4" key="1">
    <citation type="journal article" date="2013" name="Nature">
        <title>Insights into bilaterian evolution from three spiralian genomes.</title>
        <authorList>
            <person name="Simakov O."/>
            <person name="Marletaz F."/>
            <person name="Cho S.J."/>
            <person name="Edsinger-Gonzales E."/>
            <person name="Havlak P."/>
            <person name="Hellsten U."/>
            <person name="Kuo D.H."/>
            <person name="Larsson T."/>
            <person name="Lv J."/>
            <person name="Arendt D."/>
            <person name="Savage R."/>
            <person name="Osoegawa K."/>
            <person name="de Jong P."/>
            <person name="Grimwood J."/>
            <person name="Chapman J.A."/>
            <person name="Shapiro H."/>
            <person name="Aerts A."/>
            <person name="Otillar R.P."/>
            <person name="Terry A.Y."/>
            <person name="Boore J.L."/>
            <person name="Grigoriev I.V."/>
            <person name="Lindberg D.R."/>
            <person name="Seaver E.C."/>
            <person name="Weisblat D.A."/>
            <person name="Putnam N.H."/>
            <person name="Rokhsar D.S."/>
        </authorList>
    </citation>
    <scope>NUCLEOTIDE SEQUENCE [LARGE SCALE GENOMIC DNA]</scope>
</reference>
<dbReference type="OrthoDB" id="6096767at2759"/>